<feature type="region of interest" description="Disordered" evidence="2">
    <location>
        <begin position="1"/>
        <end position="67"/>
    </location>
</feature>
<dbReference type="AlphaFoldDB" id="A0A183UTC0"/>
<name>A0A183UTC0_TOXCA</name>
<reference evidence="4" key="1">
    <citation type="submission" date="2016-06" db="UniProtKB">
        <authorList>
            <consortium name="WormBaseParasite"/>
        </authorList>
    </citation>
    <scope>IDENTIFICATION</scope>
</reference>
<evidence type="ECO:0000256" key="2">
    <source>
        <dbReference type="SAM" id="MobiDB-lite"/>
    </source>
</evidence>
<proteinExistence type="inferred from homology"/>
<dbReference type="WBParaSite" id="TCNE_0001174001-mRNA-1">
    <property type="protein sequence ID" value="TCNE_0001174001-mRNA-1"/>
    <property type="gene ID" value="TCNE_0001174001"/>
</dbReference>
<dbReference type="GO" id="GO:0006937">
    <property type="term" value="P:regulation of muscle contraction"/>
    <property type="evidence" value="ECO:0007669"/>
    <property type="project" value="InterPro"/>
</dbReference>
<accession>A0A183UTC0</accession>
<dbReference type="Pfam" id="PF00992">
    <property type="entry name" value="Troponin"/>
    <property type="match status" value="1"/>
</dbReference>
<dbReference type="GO" id="GO:0005861">
    <property type="term" value="C:troponin complex"/>
    <property type="evidence" value="ECO:0007669"/>
    <property type="project" value="InterPro"/>
</dbReference>
<dbReference type="InterPro" id="IPR001978">
    <property type="entry name" value="Troponin"/>
</dbReference>
<organism evidence="3 4">
    <name type="scientific">Toxocara canis</name>
    <name type="common">Canine roundworm</name>
    <dbReference type="NCBI Taxonomy" id="6265"/>
    <lineage>
        <taxon>Eukaryota</taxon>
        <taxon>Metazoa</taxon>
        <taxon>Ecdysozoa</taxon>
        <taxon>Nematoda</taxon>
        <taxon>Chromadorea</taxon>
        <taxon>Rhabditida</taxon>
        <taxon>Spirurina</taxon>
        <taxon>Ascaridomorpha</taxon>
        <taxon>Ascaridoidea</taxon>
        <taxon>Toxocaridae</taxon>
        <taxon>Toxocara</taxon>
    </lineage>
</organism>
<protein>
    <submittedName>
        <fullName evidence="4">Troponin T</fullName>
    </submittedName>
</protein>
<dbReference type="PANTHER" id="PTHR11521:SF1">
    <property type="entry name" value="TROPONIN T, SKELETAL MUSCLE"/>
    <property type="match status" value="1"/>
</dbReference>
<dbReference type="PANTHER" id="PTHR11521">
    <property type="entry name" value="TROPONIN T"/>
    <property type="match status" value="1"/>
</dbReference>
<dbReference type="GO" id="GO:0006936">
    <property type="term" value="P:muscle contraction"/>
    <property type="evidence" value="ECO:0007669"/>
    <property type="project" value="TreeGrafter"/>
</dbReference>
<dbReference type="GO" id="GO:0045214">
    <property type="term" value="P:sarcomere organization"/>
    <property type="evidence" value="ECO:0007669"/>
    <property type="project" value="TreeGrafter"/>
</dbReference>
<dbReference type="InterPro" id="IPR027707">
    <property type="entry name" value="TNNT"/>
</dbReference>
<dbReference type="Gene3D" id="1.20.5.350">
    <property type="match status" value="1"/>
</dbReference>
<comment type="similarity">
    <text evidence="1">Belongs to the troponin T family.</text>
</comment>
<evidence type="ECO:0000313" key="4">
    <source>
        <dbReference type="WBParaSite" id="TCNE_0001174001-mRNA-1"/>
    </source>
</evidence>
<dbReference type="Proteomes" id="UP000050794">
    <property type="component" value="Unassembled WGS sequence"/>
</dbReference>
<dbReference type="GO" id="GO:0005523">
    <property type="term" value="F:tropomyosin binding"/>
    <property type="evidence" value="ECO:0007669"/>
    <property type="project" value="TreeGrafter"/>
</dbReference>
<keyword evidence="3" id="KW-1185">Reference proteome</keyword>
<evidence type="ECO:0000313" key="3">
    <source>
        <dbReference type="Proteomes" id="UP000050794"/>
    </source>
</evidence>
<sequence>LQHDEKQEEEMTEAEKAMLAARKRQAEEEDAKLQDYEERRRIEREKEEAELKALKEKQERRRLEREEEERQFEERRRLEEEARRQEEVDFQLLHLLLPWHFKWNFHISNMEELKARMEADRRRKEEERKKRQQQLAGAFALATAGGTGRNFVIYKKKEHKFGNICQAKQEMELTRKQQEEEKENFMAAIARSVEFNNLRGNDLREKIRQLHQRICKLEADKYDLEKRKERQEYDLKELNERQRQVFRNNARKKGIDPALAASSRYPVRIRLIIKKKGKLNYTSSLNNLRGCEYE</sequence>
<dbReference type="InterPro" id="IPR038077">
    <property type="entry name" value="Troponin_sf"/>
</dbReference>
<evidence type="ECO:0000256" key="1">
    <source>
        <dbReference type="ARBA" id="ARBA00008330"/>
    </source>
</evidence>
<dbReference type="SUPFAM" id="SSF90250">
    <property type="entry name" value="Troponin coil-coiled subunits"/>
    <property type="match status" value="1"/>
</dbReference>
<feature type="compositionally biased region" description="Basic and acidic residues" evidence="2">
    <location>
        <begin position="31"/>
        <end position="65"/>
    </location>
</feature>